<feature type="region of interest" description="Disordered" evidence="1">
    <location>
        <begin position="114"/>
        <end position="157"/>
    </location>
</feature>
<dbReference type="GO" id="GO:0003677">
    <property type="term" value="F:DNA binding"/>
    <property type="evidence" value="ECO:0007669"/>
    <property type="project" value="InterPro"/>
</dbReference>
<dbReference type="Proteomes" id="UP000216074">
    <property type="component" value="Unassembled WGS sequence"/>
</dbReference>
<proteinExistence type="predicted"/>
<comment type="caution">
    <text evidence="3">The sequence shown here is derived from an EMBL/GenBank/DDBJ whole genome shotgun (WGS) entry which is preliminary data.</text>
</comment>
<feature type="compositionally biased region" description="Polar residues" evidence="1">
    <location>
        <begin position="144"/>
        <end position="157"/>
    </location>
</feature>
<keyword evidence="4" id="KW-1185">Reference proteome</keyword>
<feature type="domain" description="HTH cro/C1-type" evidence="2">
    <location>
        <begin position="32"/>
        <end position="79"/>
    </location>
</feature>
<organism evidence="3 4">
    <name type="scientific">Bifidobacterium hapali</name>
    <dbReference type="NCBI Taxonomy" id="1630172"/>
    <lineage>
        <taxon>Bacteria</taxon>
        <taxon>Bacillati</taxon>
        <taxon>Actinomycetota</taxon>
        <taxon>Actinomycetes</taxon>
        <taxon>Bifidobacteriales</taxon>
        <taxon>Bifidobacteriaceae</taxon>
        <taxon>Bifidobacterium</taxon>
    </lineage>
</organism>
<gene>
    <name evidence="3" type="ORF">BHAP_1972</name>
</gene>
<evidence type="ECO:0000313" key="3">
    <source>
        <dbReference type="EMBL" id="OZG62942.1"/>
    </source>
</evidence>
<accession>A0A261FUT5</accession>
<dbReference type="InterPro" id="IPR010982">
    <property type="entry name" value="Lambda_DNA-bd_dom_sf"/>
</dbReference>
<dbReference type="Pfam" id="PF08667">
    <property type="entry name" value="BetR"/>
    <property type="match status" value="1"/>
</dbReference>
<evidence type="ECO:0000313" key="4">
    <source>
        <dbReference type="Proteomes" id="UP000216074"/>
    </source>
</evidence>
<dbReference type="EMBL" id="MWWY01000042">
    <property type="protein sequence ID" value="OZG62942.1"/>
    <property type="molecule type" value="Genomic_DNA"/>
</dbReference>
<dbReference type="InterPro" id="IPR013975">
    <property type="entry name" value="Tscrpt_reg_BetR_N"/>
</dbReference>
<dbReference type="SUPFAM" id="SSF47413">
    <property type="entry name" value="lambda repressor-like DNA-binding domains"/>
    <property type="match status" value="1"/>
</dbReference>
<evidence type="ECO:0000259" key="2">
    <source>
        <dbReference type="PROSITE" id="PS50943"/>
    </source>
</evidence>
<dbReference type="PROSITE" id="PS50943">
    <property type="entry name" value="HTH_CROC1"/>
    <property type="match status" value="1"/>
</dbReference>
<dbReference type="Gene3D" id="1.10.260.40">
    <property type="entry name" value="lambda repressor-like DNA-binding domains"/>
    <property type="match status" value="1"/>
</dbReference>
<protein>
    <submittedName>
        <fullName evidence="3">Xre-type transcriptional regulator</fullName>
    </submittedName>
</protein>
<name>A0A261FUT5_9BIFI</name>
<dbReference type="CDD" id="cd00093">
    <property type="entry name" value="HTH_XRE"/>
    <property type="match status" value="1"/>
</dbReference>
<reference evidence="3 4" key="1">
    <citation type="journal article" date="2017" name="BMC Genomics">
        <title>Comparative genomic and phylogenomic analyses of the Bifidobacteriaceae family.</title>
        <authorList>
            <person name="Lugli G.A."/>
            <person name="Milani C."/>
            <person name="Turroni F."/>
            <person name="Duranti S."/>
            <person name="Mancabelli L."/>
            <person name="Mangifesta M."/>
            <person name="Ferrario C."/>
            <person name="Modesto M."/>
            <person name="Mattarelli P."/>
            <person name="Jiri K."/>
            <person name="van Sinderen D."/>
            <person name="Ventura M."/>
        </authorList>
    </citation>
    <scope>NUCLEOTIDE SEQUENCE [LARGE SCALE GENOMIC DNA]</scope>
    <source>
        <strain evidence="3 4">DSM 100202</strain>
    </source>
</reference>
<dbReference type="InterPro" id="IPR001387">
    <property type="entry name" value="Cro/C1-type_HTH"/>
</dbReference>
<sequence length="157" mass="16708">MADIKSSPEVNGLGDYMQKVFIWNVNMQLTGRGMNQQALCAPLGLKKGAVSAKMTGKTTWTIQDIAAVAEFLNVSPLYLLDATMYEQMMRGMNGDGGASLVAVATAGFPVRASEGQTDGLKPLETKGSGPRYLVEPGAGGYPQRESNSRCQIESLVS</sequence>
<evidence type="ECO:0000256" key="1">
    <source>
        <dbReference type="SAM" id="MobiDB-lite"/>
    </source>
</evidence>
<dbReference type="AlphaFoldDB" id="A0A261FUT5"/>